<evidence type="ECO:0000313" key="11">
    <source>
        <dbReference type="Proteomes" id="UP000636800"/>
    </source>
</evidence>
<gene>
    <name evidence="10" type="ORF">HPP92_005916</name>
</gene>
<sequence length="490" mass="52569">MDARLASPAAAASATLAILLLHVLASPAPMAEAALGVNWGTITYHRLPPKTVASLLADNGIKKVKLFDVDSYTMETLAGTGIEVMIAVNNLLLEPMNDYQTAKAWVRANVTHYLTSTPKDRFTNTTFPALKNIQRALNEAGHGATVKATIPINGDIYYSPWYNPVPSAGRWRDDVASLMSDIVKFYNETGAPFTVNIYPFFSLYDDPNFPIDYAFFEGRAKPVVDGKLSYNNVLDANYDTLLAALRSDGCGDKLANGSGTPQRPGLDIEVYLFGLFDEEAKSVLPGPFERSWGIFKSDGKAKFPVDLSGKGVVGKWPAEAVGVEYLEQRWCVVDAEKLKVKTNRSEALKENVDYACTHGAECMPLADGGSCRGLDEEIHASYAFNAYFQAVGQVPGSCGFDGLAKITTKNYTKGTCNFDVGFKTYSPDLVADVPAPSPAEEAEGSAASRHRSSTGDKETTPSGATSTTIKGGVGSAMLALLGAVLLLASY</sequence>
<dbReference type="PANTHER" id="PTHR32227">
    <property type="entry name" value="GLUCAN ENDO-1,3-BETA-GLUCOSIDASE BG1-RELATED-RELATED"/>
    <property type="match status" value="1"/>
</dbReference>
<evidence type="ECO:0000256" key="3">
    <source>
        <dbReference type="ARBA" id="ARBA00022801"/>
    </source>
</evidence>
<proteinExistence type="inferred from homology"/>
<feature type="region of interest" description="Disordered" evidence="7">
    <location>
        <begin position="432"/>
        <end position="468"/>
    </location>
</feature>
<dbReference type="SUPFAM" id="SSF51445">
    <property type="entry name" value="(Trans)glycosidases"/>
    <property type="match status" value="1"/>
</dbReference>
<dbReference type="SMART" id="SM00768">
    <property type="entry name" value="X8"/>
    <property type="match status" value="1"/>
</dbReference>
<protein>
    <recommendedName>
        <fullName evidence="9">X8 domain-containing protein</fullName>
    </recommendedName>
</protein>
<feature type="domain" description="X8" evidence="9">
    <location>
        <begin position="329"/>
        <end position="418"/>
    </location>
</feature>
<feature type="chain" id="PRO_5032628672" description="X8 domain-containing protein" evidence="8">
    <location>
        <begin position="34"/>
        <end position="490"/>
    </location>
</feature>
<dbReference type="GO" id="GO:0005975">
    <property type="term" value="P:carbohydrate metabolic process"/>
    <property type="evidence" value="ECO:0007669"/>
    <property type="project" value="InterPro"/>
</dbReference>
<evidence type="ECO:0000256" key="5">
    <source>
        <dbReference type="ARBA" id="ARBA00023295"/>
    </source>
</evidence>
<dbReference type="InterPro" id="IPR017853">
    <property type="entry name" value="GH"/>
</dbReference>
<organism evidence="10 11">
    <name type="scientific">Vanilla planifolia</name>
    <name type="common">Vanilla</name>
    <dbReference type="NCBI Taxonomy" id="51239"/>
    <lineage>
        <taxon>Eukaryota</taxon>
        <taxon>Viridiplantae</taxon>
        <taxon>Streptophyta</taxon>
        <taxon>Embryophyta</taxon>
        <taxon>Tracheophyta</taxon>
        <taxon>Spermatophyta</taxon>
        <taxon>Magnoliopsida</taxon>
        <taxon>Liliopsida</taxon>
        <taxon>Asparagales</taxon>
        <taxon>Orchidaceae</taxon>
        <taxon>Vanilloideae</taxon>
        <taxon>Vanilleae</taxon>
        <taxon>Vanilla</taxon>
    </lineage>
</organism>
<keyword evidence="2 8" id="KW-0732">Signal</keyword>
<evidence type="ECO:0000256" key="6">
    <source>
        <dbReference type="RuleBase" id="RU004335"/>
    </source>
</evidence>
<comment type="caution">
    <text evidence="10">The sequence shown here is derived from an EMBL/GenBank/DDBJ whole genome shotgun (WGS) entry which is preliminary data.</text>
</comment>
<keyword evidence="5" id="KW-0326">Glycosidase</keyword>
<dbReference type="InterPro" id="IPR000490">
    <property type="entry name" value="Glyco_hydro_17"/>
</dbReference>
<comment type="similarity">
    <text evidence="1 6">Belongs to the glycosyl hydrolase 17 family.</text>
</comment>
<dbReference type="AlphaFoldDB" id="A0A835VCN9"/>
<dbReference type="Proteomes" id="UP000636800">
    <property type="component" value="Chromosome 2"/>
</dbReference>
<evidence type="ECO:0000256" key="2">
    <source>
        <dbReference type="ARBA" id="ARBA00022729"/>
    </source>
</evidence>
<reference evidence="10 11" key="1">
    <citation type="journal article" date="2020" name="Nat. Food">
        <title>A phased Vanilla planifolia genome enables genetic improvement of flavour and production.</title>
        <authorList>
            <person name="Hasing T."/>
            <person name="Tang H."/>
            <person name="Brym M."/>
            <person name="Khazi F."/>
            <person name="Huang T."/>
            <person name="Chambers A.H."/>
        </authorList>
    </citation>
    <scope>NUCLEOTIDE SEQUENCE [LARGE SCALE GENOMIC DNA]</scope>
    <source>
        <tissue evidence="10">Leaf</tissue>
    </source>
</reference>
<keyword evidence="3" id="KW-0378">Hydrolase</keyword>
<dbReference type="Gene3D" id="3.20.20.80">
    <property type="entry name" value="Glycosidases"/>
    <property type="match status" value="2"/>
</dbReference>
<evidence type="ECO:0000259" key="9">
    <source>
        <dbReference type="SMART" id="SM00768"/>
    </source>
</evidence>
<dbReference type="InterPro" id="IPR044965">
    <property type="entry name" value="Glyco_hydro_17_plant"/>
</dbReference>
<dbReference type="GO" id="GO:0004553">
    <property type="term" value="F:hydrolase activity, hydrolyzing O-glycosyl compounds"/>
    <property type="evidence" value="ECO:0007669"/>
    <property type="project" value="InterPro"/>
</dbReference>
<dbReference type="Pfam" id="PF07983">
    <property type="entry name" value="X8"/>
    <property type="match status" value="1"/>
</dbReference>
<evidence type="ECO:0000256" key="7">
    <source>
        <dbReference type="SAM" id="MobiDB-lite"/>
    </source>
</evidence>
<keyword evidence="4" id="KW-1015">Disulfide bond</keyword>
<keyword evidence="11" id="KW-1185">Reference proteome</keyword>
<accession>A0A835VCN9</accession>
<name>A0A835VCN9_VANPL</name>
<feature type="signal peptide" evidence="8">
    <location>
        <begin position="1"/>
        <end position="33"/>
    </location>
</feature>
<evidence type="ECO:0000256" key="4">
    <source>
        <dbReference type="ARBA" id="ARBA00023157"/>
    </source>
</evidence>
<evidence type="ECO:0000256" key="1">
    <source>
        <dbReference type="ARBA" id="ARBA00008773"/>
    </source>
</evidence>
<evidence type="ECO:0000313" key="10">
    <source>
        <dbReference type="EMBL" id="KAG0492518.1"/>
    </source>
</evidence>
<dbReference type="Pfam" id="PF00332">
    <property type="entry name" value="Glyco_hydro_17"/>
    <property type="match status" value="2"/>
</dbReference>
<evidence type="ECO:0000256" key="8">
    <source>
        <dbReference type="SAM" id="SignalP"/>
    </source>
</evidence>
<dbReference type="EMBL" id="JADCNL010000002">
    <property type="protein sequence ID" value="KAG0492518.1"/>
    <property type="molecule type" value="Genomic_DNA"/>
</dbReference>
<dbReference type="Gene3D" id="1.20.58.1040">
    <property type="match status" value="1"/>
</dbReference>
<dbReference type="InterPro" id="IPR012946">
    <property type="entry name" value="X8"/>
</dbReference>